<dbReference type="OrthoDB" id="6616786at2759"/>
<dbReference type="PANTHER" id="PTHR14690">
    <property type="entry name" value="IQ MOTIF CONTAINING WITH AAA DOMAIN 1"/>
    <property type="match status" value="1"/>
</dbReference>
<evidence type="ECO:0000256" key="1">
    <source>
        <dbReference type="SAM" id="Coils"/>
    </source>
</evidence>
<feature type="non-terminal residue" evidence="2">
    <location>
        <position position="1"/>
    </location>
</feature>
<gene>
    <name evidence="2" type="ORF">FF38_05534</name>
</gene>
<evidence type="ECO:0000313" key="2">
    <source>
        <dbReference type="EMBL" id="KNC21082.1"/>
    </source>
</evidence>
<feature type="coiled-coil region" evidence="1">
    <location>
        <begin position="5"/>
        <end position="52"/>
    </location>
</feature>
<organism evidence="2 3">
    <name type="scientific">Lucilia cuprina</name>
    <name type="common">Green bottle fly</name>
    <name type="synonym">Australian sheep blowfly</name>
    <dbReference type="NCBI Taxonomy" id="7375"/>
    <lineage>
        <taxon>Eukaryota</taxon>
        <taxon>Metazoa</taxon>
        <taxon>Ecdysozoa</taxon>
        <taxon>Arthropoda</taxon>
        <taxon>Hexapoda</taxon>
        <taxon>Insecta</taxon>
        <taxon>Pterygota</taxon>
        <taxon>Neoptera</taxon>
        <taxon>Endopterygota</taxon>
        <taxon>Diptera</taxon>
        <taxon>Brachycera</taxon>
        <taxon>Muscomorpha</taxon>
        <taxon>Oestroidea</taxon>
        <taxon>Calliphoridae</taxon>
        <taxon>Luciliinae</taxon>
        <taxon>Lucilia</taxon>
    </lineage>
</organism>
<dbReference type="AlphaFoldDB" id="A0A0L0BM33"/>
<name>A0A0L0BM33_LUCCU</name>
<dbReference type="STRING" id="7375.A0A0L0BM33"/>
<dbReference type="InterPro" id="IPR052267">
    <property type="entry name" value="N-DRC_Component"/>
</dbReference>
<evidence type="ECO:0000313" key="3">
    <source>
        <dbReference type="Proteomes" id="UP000037069"/>
    </source>
</evidence>
<dbReference type="EMBL" id="JRES01001662">
    <property type="protein sequence ID" value="KNC21082.1"/>
    <property type="molecule type" value="Genomic_DNA"/>
</dbReference>
<sequence>TLEEFKEYQKEQGFSKEEKKNLREKLKLQKQKEKEKLKKDKLKEMKRQKKMRDAGVYDIGYEFQTNKNIEKIESTILQFSIDWKNIDEYLNKEHDVIKEWITGNELAIIHKELRSLVDEYMRIEYELLKKAWCADNKKKYKSSMAKKAKNTKDNKIKTSNDLTANRTNESLYEELKKLEIIENYPKKYFDSFLGDFNMMADDTRNDNHI</sequence>
<dbReference type="Proteomes" id="UP000037069">
    <property type="component" value="Unassembled WGS sequence"/>
</dbReference>
<feature type="non-terminal residue" evidence="2">
    <location>
        <position position="209"/>
    </location>
</feature>
<protein>
    <submittedName>
        <fullName evidence="2">Uncharacterized protein</fullName>
    </submittedName>
</protein>
<keyword evidence="1" id="KW-0175">Coiled coil</keyword>
<comment type="caution">
    <text evidence="2">The sequence shown here is derived from an EMBL/GenBank/DDBJ whole genome shotgun (WGS) entry which is preliminary data.</text>
</comment>
<accession>A0A0L0BM33</accession>
<dbReference type="PANTHER" id="PTHR14690:SF9">
    <property type="entry name" value="GH08353P"/>
    <property type="match status" value="1"/>
</dbReference>
<reference evidence="2 3" key="1">
    <citation type="journal article" date="2015" name="Nat. Commun.">
        <title>Lucilia cuprina genome unlocks parasitic fly biology to underpin future interventions.</title>
        <authorList>
            <person name="Anstead C.A."/>
            <person name="Korhonen P.K."/>
            <person name="Young N.D."/>
            <person name="Hall R.S."/>
            <person name="Jex A.R."/>
            <person name="Murali S.C."/>
            <person name="Hughes D.S."/>
            <person name="Lee S.F."/>
            <person name="Perry T."/>
            <person name="Stroehlein A.J."/>
            <person name="Ansell B.R."/>
            <person name="Breugelmans B."/>
            <person name="Hofmann A."/>
            <person name="Qu J."/>
            <person name="Dugan S."/>
            <person name="Lee S.L."/>
            <person name="Chao H."/>
            <person name="Dinh H."/>
            <person name="Han Y."/>
            <person name="Doddapaneni H.V."/>
            <person name="Worley K.C."/>
            <person name="Muzny D.M."/>
            <person name="Ioannidis P."/>
            <person name="Waterhouse R.M."/>
            <person name="Zdobnov E.M."/>
            <person name="James P.J."/>
            <person name="Bagnall N.H."/>
            <person name="Kotze A.C."/>
            <person name="Gibbs R.A."/>
            <person name="Richards S."/>
            <person name="Batterham P."/>
            <person name="Gasser R.B."/>
        </authorList>
    </citation>
    <scope>NUCLEOTIDE SEQUENCE [LARGE SCALE GENOMIC DNA]</scope>
    <source>
        <strain evidence="2 3">LS</strain>
        <tissue evidence="2">Full body</tissue>
    </source>
</reference>
<proteinExistence type="predicted"/>
<keyword evidence="3" id="KW-1185">Reference proteome</keyword>